<dbReference type="RefSeq" id="WP_010120791.1">
    <property type="nucleotide sequence ID" value="NZ_DAITTW010000058.1"/>
</dbReference>
<dbReference type="PANTHER" id="PTHR34297">
    <property type="entry name" value="HYPOTHETICAL CYTOSOLIC PROTEIN-RELATED"/>
    <property type="match status" value="1"/>
</dbReference>
<evidence type="ECO:0000256" key="2">
    <source>
        <dbReference type="SAM" id="MobiDB-lite"/>
    </source>
</evidence>
<comment type="similarity">
    <text evidence="1">Belongs to the asp23 family.</text>
</comment>
<dbReference type="Pfam" id="PF03780">
    <property type="entry name" value="Asp23"/>
    <property type="match status" value="1"/>
</dbReference>
<protein>
    <submittedName>
        <fullName evidence="3">Asp23/Gls24 family envelope stress response protein</fullName>
    </submittedName>
</protein>
<dbReference type="Proteomes" id="UP000261739">
    <property type="component" value="Unassembled WGS sequence"/>
</dbReference>
<proteinExistence type="inferred from homology"/>
<dbReference type="EMBL" id="DQID01000228">
    <property type="protein sequence ID" value="HCT14857.1"/>
    <property type="molecule type" value="Genomic_DNA"/>
</dbReference>
<gene>
    <name evidence="3" type="ORF">DIW82_08755</name>
</gene>
<accession>A0A3D4T0Q8</accession>
<dbReference type="STRING" id="863239.GCA_000213935_01307"/>
<dbReference type="PANTHER" id="PTHR34297:SF3">
    <property type="entry name" value="ALKALINE SHOCK PROTEIN 23"/>
    <property type="match status" value="1"/>
</dbReference>
<comment type="caution">
    <text evidence="3">The sequence shown here is derived from an EMBL/GenBank/DDBJ whole genome shotgun (WGS) entry which is preliminary data.</text>
</comment>
<feature type="compositionally biased region" description="Low complexity" evidence="2">
    <location>
        <begin position="35"/>
        <end position="45"/>
    </location>
</feature>
<name>A0A3D4T0Q8_9CORY</name>
<sequence length="183" mass="18798">MSDSQNSGSGSDAGTDAGNRDTVRASTGTPAVPESATGAATGSTTDSELFTDHGRTSVADVVVSKIAGMAAREVTGVHGLGGSTARAIGALRERIPGGRVNVQQGISVEVGDRQAAVDISIVAEYGVAIHELAEAIRRNIIISVEEMTGLEVTEVNVTVHDVHLPEDDEAEEDAEPAKAPRVQ</sequence>
<evidence type="ECO:0000313" key="3">
    <source>
        <dbReference type="EMBL" id="HCT14857.1"/>
    </source>
</evidence>
<dbReference type="InterPro" id="IPR005531">
    <property type="entry name" value="Asp23"/>
</dbReference>
<dbReference type="AlphaFoldDB" id="A0A3D4T0Q8"/>
<feature type="region of interest" description="Disordered" evidence="2">
    <location>
        <begin position="1"/>
        <end position="52"/>
    </location>
</feature>
<organism evidence="3 4">
    <name type="scientific">Corynebacterium nuruki</name>
    <dbReference type="NCBI Taxonomy" id="1032851"/>
    <lineage>
        <taxon>Bacteria</taxon>
        <taxon>Bacillati</taxon>
        <taxon>Actinomycetota</taxon>
        <taxon>Actinomycetes</taxon>
        <taxon>Mycobacteriales</taxon>
        <taxon>Corynebacteriaceae</taxon>
        <taxon>Corynebacterium</taxon>
    </lineage>
</organism>
<feature type="compositionally biased region" description="Low complexity" evidence="2">
    <location>
        <begin position="7"/>
        <end position="17"/>
    </location>
</feature>
<evidence type="ECO:0000256" key="1">
    <source>
        <dbReference type="ARBA" id="ARBA00005721"/>
    </source>
</evidence>
<reference evidence="3 4" key="1">
    <citation type="journal article" date="2018" name="Nat. Biotechnol.">
        <title>A standardized bacterial taxonomy based on genome phylogeny substantially revises the tree of life.</title>
        <authorList>
            <person name="Parks D.H."/>
            <person name="Chuvochina M."/>
            <person name="Waite D.W."/>
            <person name="Rinke C."/>
            <person name="Skarshewski A."/>
            <person name="Chaumeil P.A."/>
            <person name="Hugenholtz P."/>
        </authorList>
    </citation>
    <scope>NUCLEOTIDE SEQUENCE [LARGE SCALE GENOMIC DNA]</scope>
    <source>
        <strain evidence="3">UBA11247</strain>
    </source>
</reference>
<evidence type="ECO:0000313" key="4">
    <source>
        <dbReference type="Proteomes" id="UP000261739"/>
    </source>
</evidence>